<dbReference type="AlphaFoldDB" id="E0TF75"/>
<keyword evidence="3" id="KW-1185">Reference proteome</keyword>
<dbReference type="HOGENOM" id="CLU_2956405_0_0_5"/>
<feature type="compositionally biased region" description="Basic and acidic residues" evidence="1">
    <location>
        <begin position="11"/>
        <end position="27"/>
    </location>
</feature>
<dbReference type="EMBL" id="CP002156">
    <property type="protein sequence ID" value="ADM08993.1"/>
    <property type="molecule type" value="Genomic_DNA"/>
</dbReference>
<dbReference type="RefSeq" id="WP_013299967.1">
    <property type="nucleotide sequence ID" value="NC_014414.1"/>
</dbReference>
<reference evidence="2 3" key="2">
    <citation type="journal article" date="2011" name="J. Bacteriol.">
        <title>Complete genome sequence of strain HTCC2503T of Parvularcula bermudensis, the type species of the order "Parvularculales" in the class Alphaproteobacteria.</title>
        <authorList>
            <person name="Oh H.M."/>
            <person name="Kang I."/>
            <person name="Vergin K.L."/>
            <person name="Kang D."/>
            <person name="Rhee K.H."/>
            <person name="Giovannoni S.J."/>
            <person name="Cho J.C."/>
        </authorList>
    </citation>
    <scope>NUCLEOTIDE SEQUENCE [LARGE SCALE GENOMIC DNA]</scope>
    <source>
        <strain evidence="3">ATCC BAA-594 / HTCC2503 / KCTC 12087</strain>
    </source>
</reference>
<dbReference type="KEGG" id="pbr:PB2503_04592"/>
<sequence length="59" mass="6759">MKAHNGQTRNDAPRDRRADRRLRESIGGRLRGDLGEVDQMPVPDEFTELLTLASKRAKR</sequence>
<organism evidence="2 3">
    <name type="scientific">Parvularcula bermudensis (strain ATCC BAA-594 / HTCC2503 / KCTC 12087)</name>
    <dbReference type="NCBI Taxonomy" id="314260"/>
    <lineage>
        <taxon>Bacteria</taxon>
        <taxon>Pseudomonadati</taxon>
        <taxon>Pseudomonadota</taxon>
        <taxon>Alphaproteobacteria</taxon>
        <taxon>Parvularculales</taxon>
        <taxon>Parvularculaceae</taxon>
        <taxon>Parvularcula</taxon>
    </lineage>
</organism>
<name>E0TF75_PARBH</name>
<feature type="region of interest" description="Disordered" evidence="1">
    <location>
        <begin position="1"/>
        <end position="27"/>
    </location>
</feature>
<dbReference type="Proteomes" id="UP000001302">
    <property type="component" value="Chromosome"/>
</dbReference>
<evidence type="ECO:0000256" key="1">
    <source>
        <dbReference type="SAM" id="MobiDB-lite"/>
    </source>
</evidence>
<evidence type="ECO:0000313" key="2">
    <source>
        <dbReference type="EMBL" id="ADM08993.1"/>
    </source>
</evidence>
<evidence type="ECO:0000313" key="3">
    <source>
        <dbReference type="Proteomes" id="UP000001302"/>
    </source>
</evidence>
<reference evidence="3" key="1">
    <citation type="submission" date="2010-08" db="EMBL/GenBank/DDBJ databases">
        <title>Genome sequence of Parvularcula bermudensis HTCC2503.</title>
        <authorList>
            <person name="Kang D.-M."/>
            <person name="Oh H.-M."/>
            <person name="Cho J.-C."/>
        </authorList>
    </citation>
    <scope>NUCLEOTIDE SEQUENCE [LARGE SCALE GENOMIC DNA]</scope>
    <source>
        <strain evidence="3">ATCC BAA-594 / HTCC2503 / KCTC 12087</strain>
    </source>
</reference>
<dbReference type="STRING" id="314260.PB2503_04592"/>
<protein>
    <submittedName>
        <fullName evidence="2">Tryptophan synthase subunit beta</fullName>
    </submittedName>
</protein>
<accession>E0TF75</accession>
<proteinExistence type="predicted"/>
<gene>
    <name evidence="2" type="ordered locus">PB2503_04592</name>
</gene>